<dbReference type="InterPro" id="IPR044660">
    <property type="entry name" value="IBH1-like"/>
</dbReference>
<dbReference type="CDD" id="cd11444">
    <property type="entry name" value="bHLH_AtIBH1_like"/>
    <property type="match status" value="1"/>
</dbReference>
<dbReference type="GO" id="GO:0006355">
    <property type="term" value="P:regulation of DNA-templated transcription"/>
    <property type="evidence" value="ECO:0007669"/>
    <property type="project" value="InterPro"/>
</dbReference>
<evidence type="ECO:0000313" key="7">
    <source>
        <dbReference type="Proteomes" id="UP000231279"/>
    </source>
</evidence>
<evidence type="ECO:0000256" key="4">
    <source>
        <dbReference type="ARBA" id="ARBA00023242"/>
    </source>
</evidence>
<keyword evidence="2" id="KW-0805">Transcription regulation</keyword>
<evidence type="ECO:0000256" key="3">
    <source>
        <dbReference type="ARBA" id="ARBA00023163"/>
    </source>
</evidence>
<gene>
    <name evidence="6" type="ORF">CDL12_02334</name>
</gene>
<keyword evidence="4" id="KW-0539">Nucleus</keyword>
<evidence type="ECO:0008006" key="8">
    <source>
        <dbReference type="Google" id="ProtNLM"/>
    </source>
</evidence>
<sequence length="80" mass="9081">MIMGCINGGKSQKISRKRRRNGGEPGNRAVQRKVEKLQKIIPGGGGLKPDRLLMRTADYILLLRMQINVLKYLSHELRIP</sequence>
<dbReference type="InterPro" id="IPR044549">
    <property type="entry name" value="bHLH_AtIBH1-like"/>
</dbReference>
<accession>A0A2G9I5C8</accession>
<protein>
    <recommendedName>
        <fullName evidence="8">BHLH domain-containing protein</fullName>
    </recommendedName>
</protein>
<keyword evidence="3" id="KW-0804">Transcription</keyword>
<reference evidence="7" key="1">
    <citation type="journal article" date="2018" name="Gigascience">
        <title>Genome assembly of the Pink Ipe (Handroanthus impetiginosus, Bignoniaceae), a highly valued, ecologically keystone Neotropical timber forest tree.</title>
        <authorList>
            <person name="Silva-Junior O.B."/>
            <person name="Grattapaglia D."/>
            <person name="Novaes E."/>
            <person name="Collevatti R.G."/>
        </authorList>
    </citation>
    <scope>NUCLEOTIDE SEQUENCE [LARGE SCALE GENOMIC DNA]</scope>
    <source>
        <strain evidence="7">cv. UFG-1</strain>
    </source>
</reference>
<evidence type="ECO:0000256" key="5">
    <source>
        <dbReference type="SAM" id="MobiDB-lite"/>
    </source>
</evidence>
<name>A0A2G9I5C8_9LAMI</name>
<proteinExistence type="predicted"/>
<dbReference type="PANTHER" id="PTHR33124">
    <property type="entry name" value="TRANSCRIPTION FACTOR IBH1-LIKE 1"/>
    <property type="match status" value="1"/>
</dbReference>
<keyword evidence="7" id="KW-1185">Reference proteome</keyword>
<organism evidence="6 7">
    <name type="scientific">Handroanthus impetiginosus</name>
    <dbReference type="NCBI Taxonomy" id="429701"/>
    <lineage>
        <taxon>Eukaryota</taxon>
        <taxon>Viridiplantae</taxon>
        <taxon>Streptophyta</taxon>
        <taxon>Embryophyta</taxon>
        <taxon>Tracheophyta</taxon>
        <taxon>Spermatophyta</taxon>
        <taxon>Magnoliopsida</taxon>
        <taxon>eudicotyledons</taxon>
        <taxon>Gunneridae</taxon>
        <taxon>Pentapetalae</taxon>
        <taxon>asterids</taxon>
        <taxon>lamiids</taxon>
        <taxon>Lamiales</taxon>
        <taxon>Bignoniaceae</taxon>
        <taxon>Crescentiina</taxon>
        <taxon>Tabebuia alliance</taxon>
        <taxon>Handroanthus</taxon>
    </lineage>
</organism>
<dbReference type="PANTHER" id="PTHR33124:SF9">
    <property type="entry name" value="TRANSCRIPTION FACTOR"/>
    <property type="match status" value="1"/>
</dbReference>
<dbReference type="GO" id="GO:0005634">
    <property type="term" value="C:nucleus"/>
    <property type="evidence" value="ECO:0007669"/>
    <property type="project" value="UniProtKB-SubCell"/>
</dbReference>
<dbReference type="AlphaFoldDB" id="A0A2G9I5C8"/>
<dbReference type="OrthoDB" id="1901781at2759"/>
<comment type="subcellular location">
    <subcellularLocation>
        <location evidence="1">Nucleus</location>
    </subcellularLocation>
</comment>
<evidence type="ECO:0000256" key="1">
    <source>
        <dbReference type="ARBA" id="ARBA00004123"/>
    </source>
</evidence>
<feature type="region of interest" description="Disordered" evidence="5">
    <location>
        <begin position="1"/>
        <end position="31"/>
    </location>
</feature>
<dbReference type="Proteomes" id="UP000231279">
    <property type="component" value="Unassembled WGS sequence"/>
</dbReference>
<comment type="caution">
    <text evidence="6">The sequence shown here is derived from an EMBL/GenBank/DDBJ whole genome shotgun (WGS) entry which is preliminary data.</text>
</comment>
<dbReference type="EMBL" id="NKXS01000339">
    <property type="protein sequence ID" value="PIN24946.1"/>
    <property type="molecule type" value="Genomic_DNA"/>
</dbReference>
<evidence type="ECO:0000313" key="6">
    <source>
        <dbReference type="EMBL" id="PIN24946.1"/>
    </source>
</evidence>
<evidence type="ECO:0000256" key="2">
    <source>
        <dbReference type="ARBA" id="ARBA00023015"/>
    </source>
</evidence>